<feature type="region of interest" description="Disordered" evidence="1">
    <location>
        <begin position="307"/>
        <end position="343"/>
    </location>
</feature>
<comment type="caution">
    <text evidence="2">The sequence shown here is derived from an EMBL/GenBank/DDBJ whole genome shotgun (WGS) entry which is preliminary data.</text>
</comment>
<feature type="compositionally biased region" description="Basic and acidic residues" evidence="1">
    <location>
        <begin position="307"/>
        <end position="316"/>
    </location>
</feature>
<dbReference type="OrthoDB" id="10676911at2759"/>
<feature type="compositionally biased region" description="Polar residues" evidence="1">
    <location>
        <begin position="191"/>
        <end position="204"/>
    </location>
</feature>
<feature type="region of interest" description="Disordered" evidence="1">
    <location>
        <begin position="1"/>
        <end position="22"/>
    </location>
</feature>
<dbReference type="AlphaFoldDB" id="A0A811QI60"/>
<feature type="region of interest" description="Disordered" evidence="1">
    <location>
        <begin position="35"/>
        <end position="212"/>
    </location>
</feature>
<accession>A0A811QI60</accession>
<feature type="compositionally biased region" description="Polar residues" evidence="1">
    <location>
        <begin position="136"/>
        <end position="146"/>
    </location>
</feature>
<organism evidence="2 3">
    <name type="scientific">Miscanthus lutarioriparius</name>
    <dbReference type="NCBI Taxonomy" id="422564"/>
    <lineage>
        <taxon>Eukaryota</taxon>
        <taxon>Viridiplantae</taxon>
        <taxon>Streptophyta</taxon>
        <taxon>Embryophyta</taxon>
        <taxon>Tracheophyta</taxon>
        <taxon>Spermatophyta</taxon>
        <taxon>Magnoliopsida</taxon>
        <taxon>Liliopsida</taxon>
        <taxon>Poales</taxon>
        <taxon>Poaceae</taxon>
        <taxon>PACMAD clade</taxon>
        <taxon>Panicoideae</taxon>
        <taxon>Andropogonodae</taxon>
        <taxon>Andropogoneae</taxon>
        <taxon>Saccharinae</taxon>
        <taxon>Miscanthus</taxon>
    </lineage>
</organism>
<feature type="region of interest" description="Disordered" evidence="1">
    <location>
        <begin position="395"/>
        <end position="418"/>
    </location>
</feature>
<feature type="compositionally biased region" description="Polar residues" evidence="1">
    <location>
        <begin position="170"/>
        <end position="183"/>
    </location>
</feature>
<feature type="compositionally biased region" description="Polar residues" evidence="1">
    <location>
        <begin position="75"/>
        <end position="102"/>
    </location>
</feature>
<feature type="compositionally biased region" description="Basic and acidic residues" evidence="1">
    <location>
        <begin position="107"/>
        <end position="120"/>
    </location>
</feature>
<proteinExistence type="predicted"/>
<gene>
    <name evidence="2" type="ORF">NCGR_LOCUS40708</name>
</gene>
<feature type="compositionally biased region" description="Basic and acidic residues" evidence="1">
    <location>
        <begin position="405"/>
        <end position="417"/>
    </location>
</feature>
<reference evidence="2" key="1">
    <citation type="submission" date="2020-10" db="EMBL/GenBank/DDBJ databases">
        <authorList>
            <person name="Han B."/>
            <person name="Lu T."/>
            <person name="Zhao Q."/>
            <person name="Huang X."/>
            <person name="Zhao Y."/>
        </authorList>
    </citation>
    <scope>NUCLEOTIDE SEQUENCE</scope>
</reference>
<name>A0A811QI60_9POAL</name>
<feature type="compositionally biased region" description="Basic and acidic residues" evidence="1">
    <location>
        <begin position="147"/>
        <end position="167"/>
    </location>
</feature>
<protein>
    <submittedName>
        <fullName evidence="2">Uncharacterized protein</fullName>
    </submittedName>
</protein>
<sequence length="562" mass="62326">MDRRTFYPGRFNSGYGNRGGYGGWQGNRGWAPCGGGRGGGGRFQGNWGRGENRGVGNQAREQITVPQGEQKEESNPSQKTESAEVETSVNNSTQIIVSEDQTGQGGEKVEREAPREHPERQQFCQRCGSREVPQDGFTNPAGNTWIRNDKNKPQDDLPYPKKQKMDPAKSSAQSFEAGTSKSSGVVKGKQVDSNVSQQKENVQLESVDEDSEDEALLMGDLVQPGSEQLRFGSFDNVEIRMLSTIIVNEDALAVINEYGSNLENSKFDPLKTIEAKNALHDCGKTKIFQLEDYMIGTKSSKGLHTIQENKEGESVQDRAVSISPAKGSQGAPEVDLSSQEEALQKTSQDIDWDLIQDENGRESEVTELEIGNGRTHDKRDEEMVIAKADMVVPSHEGEQVEEVIQNDKDSEGAKNQERVNVWEQQDNSSAQALEKEQSIKQDGWSVWQQVRQSKRLRDNGTSQAKVVEQAQNNKTTAMEVEGMESHDQNSFAVLSNMQIISLASQMGIHTESLSYEKIDVLKDLENARMKLNEHTNMTSDPVSSLEEEPLPLKRSKCAKLGI</sequence>
<evidence type="ECO:0000313" key="2">
    <source>
        <dbReference type="EMBL" id="CAD6257218.1"/>
    </source>
</evidence>
<evidence type="ECO:0000313" key="3">
    <source>
        <dbReference type="Proteomes" id="UP000604825"/>
    </source>
</evidence>
<dbReference type="EMBL" id="CAJGYO010000010">
    <property type="protein sequence ID" value="CAD6257218.1"/>
    <property type="molecule type" value="Genomic_DNA"/>
</dbReference>
<keyword evidence="3" id="KW-1185">Reference proteome</keyword>
<dbReference type="Proteomes" id="UP000604825">
    <property type="component" value="Unassembled WGS sequence"/>
</dbReference>
<evidence type="ECO:0000256" key="1">
    <source>
        <dbReference type="SAM" id="MobiDB-lite"/>
    </source>
</evidence>